<dbReference type="KEGG" id="umr:103659828"/>
<reference evidence="4" key="1">
    <citation type="submission" date="2025-08" db="UniProtKB">
        <authorList>
            <consortium name="RefSeq"/>
        </authorList>
    </citation>
    <scope>IDENTIFICATION</scope>
    <source>
        <tissue evidence="4">Whole blood</tissue>
    </source>
</reference>
<dbReference type="GO" id="GO:0003924">
    <property type="term" value="F:GTPase activity"/>
    <property type="evidence" value="ECO:0007669"/>
    <property type="project" value="InterPro"/>
</dbReference>
<dbReference type="PROSITE" id="PS51419">
    <property type="entry name" value="RAB"/>
    <property type="match status" value="1"/>
</dbReference>
<keyword evidence="2" id="KW-0342">GTP-binding</keyword>
<dbReference type="InterPro" id="IPR027417">
    <property type="entry name" value="P-loop_NTPase"/>
</dbReference>
<dbReference type="AlphaFoldDB" id="A0A384BU62"/>
<name>A0A384BU62_URSMA</name>
<evidence type="ECO:0000313" key="4">
    <source>
        <dbReference type="RefSeq" id="XP_008685695.1"/>
    </source>
</evidence>
<dbReference type="PANTHER" id="PTHR24070">
    <property type="entry name" value="RAS, DI-RAS, AND RHEB FAMILY MEMBERS OF SMALL GTPASE SUPERFAMILY"/>
    <property type="match status" value="1"/>
</dbReference>
<evidence type="ECO:0000256" key="2">
    <source>
        <dbReference type="ARBA" id="ARBA00023134"/>
    </source>
</evidence>
<evidence type="ECO:0000256" key="1">
    <source>
        <dbReference type="ARBA" id="ARBA00022741"/>
    </source>
</evidence>
<dbReference type="RefSeq" id="XP_008685695.1">
    <property type="nucleotide sequence ID" value="XM_008687473.1"/>
</dbReference>
<dbReference type="GO" id="GO:0007165">
    <property type="term" value="P:signal transduction"/>
    <property type="evidence" value="ECO:0007669"/>
    <property type="project" value="InterPro"/>
</dbReference>
<dbReference type="STRING" id="29073.ENSUMAP00000019451"/>
<dbReference type="PROSITE" id="PS51421">
    <property type="entry name" value="RAS"/>
    <property type="match status" value="1"/>
</dbReference>
<dbReference type="SMART" id="SM00175">
    <property type="entry name" value="RAB"/>
    <property type="match status" value="1"/>
</dbReference>
<dbReference type="OrthoDB" id="5976022at2759"/>
<dbReference type="PRINTS" id="PR00449">
    <property type="entry name" value="RASTRNSFRMNG"/>
</dbReference>
<sequence length="162" mass="18049">MAPAALRWGRKQRPGRSTRRGLVILGSGGTGKSTLTIQTEQFTAMRDLYMKSGQGFALVHSITAQSTFNDLQDLREQILHVKDTDDVAAILAGNKCDVEDERFIGKERGQNPARQWNNCAFLESSAKSKININEIFYDLVWQINRKTPVPGKALKKSASQLL</sequence>
<gene>
    <name evidence="4" type="primary">LOC103659828</name>
</gene>
<dbReference type="Proteomes" id="UP000261680">
    <property type="component" value="Unplaced"/>
</dbReference>
<organism evidence="3 4">
    <name type="scientific">Ursus maritimus</name>
    <name type="common">Polar bear</name>
    <name type="synonym">Thalarctos maritimus</name>
    <dbReference type="NCBI Taxonomy" id="29073"/>
    <lineage>
        <taxon>Eukaryota</taxon>
        <taxon>Metazoa</taxon>
        <taxon>Chordata</taxon>
        <taxon>Craniata</taxon>
        <taxon>Vertebrata</taxon>
        <taxon>Euteleostomi</taxon>
        <taxon>Mammalia</taxon>
        <taxon>Eutheria</taxon>
        <taxon>Laurasiatheria</taxon>
        <taxon>Carnivora</taxon>
        <taxon>Caniformia</taxon>
        <taxon>Ursidae</taxon>
        <taxon>Ursus</taxon>
    </lineage>
</organism>
<proteinExistence type="predicted"/>
<evidence type="ECO:0000313" key="3">
    <source>
        <dbReference type="Proteomes" id="UP000261680"/>
    </source>
</evidence>
<protein>
    <submittedName>
        <fullName evidence="4">Ras-related protein Rap-1b-like</fullName>
    </submittedName>
</protein>
<dbReference type="Gene3D" id="3.40.50.300">
    <property type="entry name" value="P-loop containing nucleotide triphosphate hydrolases"/>
    <property type="match status" value="1"/>
</dbReference>
<accession>A0A384BU62</accession>
<dbReference type="GeneID" id="103659828"/>
<dbReference type="SMART" id="SM00173">
    <property type="entry name" value="RAS"/>
    <property type="match status" value="1"/>
</dbReference>
<dbReference type="GO" id="GO:0005525">
    <property type="term" value="F:GTP binding"/>
    <property type="evidence" value="ECO:0007669"/>
    <property type="project" value="UniProtKB-KW"/>
</dbReference>
<dbReference type="InterPro" id="IPR020849">
    <property type="entry name" value="Small_GTPase_Ras-type"/>
</dbReference>
<dbReference type="SUPFAM" id="SSF52540">
    <property type="entry name" value="P-loop containing nucleoside triphosphate hydrolases"/>
    <property type="match status" value="1"/>
</dbReference>
<keyword evidence="1" id="KW-0547">Nucleotide-binding</keyword>
<dbReference type="Pfam" id="PF00071">
    <property type="entry name" value="Ras"/>
    <property type="match status" value="1"/>
</dbReference>
<dbReference type="GO" id="GO:0016020">
    <property type="term" value="C:membrane"/>
    <property type="evidence" value="ECO:0007669"/>
    <property type="project" value="InterPro"/>
</dbReference>
<keyword evidence="3" id="KW-1185">Reference proteome</keyword>
<dbReference type="InterPro" id="IPR001806">
    <property type="entry name" value="Small_GTPase"/>
</dbReference>